<feature type="compositionally biased region" description="Polar residues" evidence="8">
    <location>
        <begin position="1268"/>
        <end position="1279"/>
    </location>
</feature>
<dbReference type="SMART" id="SM00119">
    <property type="entry name" value="HECTc"/>
    <property type="match status" value="1"/>
</dbReference>
<feature type="compositionally biased region" description="Basic and acidic residues" evidence="8">
    <location>
        <begin position="1"/>
        <end position="10"/>
    </location>
</feature>
<evidence type="ECO:0000256" key="2">
    <source>
        <dbReference type="ARBA" id="ARBA00006331"/>
    </source>
</evidence>
<dbReference type="GO" id="GO:0061630">
    <property type="term" value="F:ubiquitin protein ligase activity"/>
    <property type="evidence" value="ECO:0007669"/>
    <property type="project" value="UniProtKB-EC"/>
</dbReference>
<feature type="active site" description="Glycyl thioester intermediate" evidence="7">
    <location>
        <position position="1770"/>
    </location>
</feature>
<evidence type="ECO:0000256" key="8">
    <source>
        <dbReference type="SAM" id="MobiDB-lite"/>
    </source>
</evidence>
<reference evidence="11" key="1">
    <citation type="journal article" date="2018" name="Gigascience">
        <title>Genome assembly of the Pink Ipe (Handroanthus impetiginosus, Bignoniaceae), a highly valued, ecologically keystone Neotropical timber forest tree.</title>
        <authorList>
            <person name="Silva-Junior O.B."/>
            <person name="Grattapaglia D."/>
            <person name="Novaes E."/>
            <person name="Collevatti R.G."/>
        </authorList>
    </citation>
    <scope>NUCLEOTIDE SEQUENCE [LARGE SCALE GENOMIC DNA]</scope>
    <source>
        <strain evidence="11">cv. UFG-1</strain>
    </source>
</reference>
<name>A0A2G9GHT1_9LAMI</name>
<dbReference type="CDD" id="cd00078">
    <property type="entry name" value="HECTc"/>
    <property type="match status" value="1"/>
</dbReference>
<feature type="compositionally biased region" description="Low complexity" evidence="8">
    <location>
        <begin position="1145"/>
        <end position="1157"/>
    </location>
</feature>
<dbReference type="InterPro" id="IPR011989">
    <property type="entry name" value="ARM-like"/>
</dbReference>
<dbReference type="PROSITE" id="PS50237">
    <property type="entry name" value="HECT"/>
    <property type="match status" value="2"/>
</dbReference>
<comment type="caution">
    <text evidence="7">Lacks conserved residue(s) required for the propagation of feature annotation.</text>
</comment>
<evidence type="ECO:0000256" key="4">
    <source>
        <dbReference type="ARBA" id="ARBA00022679"/>
    </source>
</evidence>
<organism evidence="10 11">
    <name type="scientific">Handroanthus impetiginosus</name>
    <dbReference type="NCBI Taxonomy" id="429701"/>
    <lineage>
        <taxon>Eukaryota</taxon>
        <taxon>Viridiplantae</taxon>
        <taxon>Streptophyta</taxon>
        <taxon>Embryophyta</taxon>
        <taxon>Tracheophyta</taxon>
        <taxon>Spermatophyta</taxon>
        <taxon>Magnoliopsida</taxon>
        <taxon>eudicotyledons</taxon>
        <taxon>Gunneridae</taxon>
        <taxon>Pentapetalae</taxon>
        <taxon>asterids</taxon>
        <taxon>lamiids</taxon>
        <taxon>Lamiales</taxon>
        <taxon>Bignoniaceae</taxon>
        <taxon>Crescentiina</taxon>
        <taxon>Tabebuia alliance</taxon>
        <taxon>Handroanthus</taxon>
    </lineage>
</organism>
<dbReference type="InterPro" id="IPR000569">
    <property type="entry name" value="HECT_dom"/>
</dbReference>
<dbReference type="OrthoDB" id="423283at2759"/>
<dbReference type="Proteomes" id="UP000231279">
    <property type="component" value="Unassembled WGS sequence"/>
</dbReference>
<keyword evidence="11" id="KW-1185">Reference proteome</keyword>
<feature type="region of interest" description="Disordered" evidence="8">
    <location>
        <begin position="1268"/>
        <end position="1295"/>
    </location>
</feature>
<feature type="domain" description="HECT" evidence="9">
    <location>
        <begin position="1614"/>
        <end position="1803"/>
    </location>
</feature>
<gene>
    <name evidence="10" type="ORF">CDL12_22608</name>
</gene>
<evidence type="ECO:0000256" key="6">
    <source>
        <dbReference type="ARBA" id="ARBA00022786"/>
    </source>
</evidence>
<feature type="compositionally biased region" description="Basic and acidic residues" evidence="8">
    <location>
        <begin position="95"/>
        <end position="114"/>
    </location>
</feature>
<dbReference type="PANTHER" id="PTHR45670">
    <property type="entry name" value="E3 UBIQUITIN-PROTEIN LIGASE TRIP12"/>
    <property type="match status" value="1"/>
</dbReference>
<dbReference type="EC" id="2.3.2.26" evidence="3"/>
<comment type="caution">
    <text evidence="10">The sequence shown here is derived from an EMBL/GenBank/DDBJ whole genome shotgun (WGS) entry which is preliminary data.</text>
</comment>
<feature type="compositionally biased region" description="Polar residues" evidence="8">
    <location>
        <begin position="959"/>
        <end position="983"/>
    </location>
</feature>
<proteinExistence type="inferred from homology"/>
<dbReference type="Gene3D" id="3.30.2410.10">
    <property type="entry name" value="Hect, E3 ligase catalytic domain"/>
    <property type="match status" value="1"/>
</dbReference>
<dbReference type="InterPro" id="IPR035983">
    <property type="entry name" value="Hect_E3_ubiquitin_ligase"/>
</dbReference>
<comment type="similarity">
    <text evidence="2">Belongs to the UPL family. K-HECT subfamily.</text>
</comment>
<feature type="compositionally biased region" description="Acidic residues" evidence="8">
    <location>
        <begin position="1066"/>
        <end position="1106"/>
    </location>
</feature>
<dbReference type="FunFam" id="3.90.1750.10:FF:000048">
    <property type="entry name" value="E3 ubiquitin-protein ligase UPL3"/>
    <property type="match status" value="1"/>
</dbReference>
<dbReference type="Pfam" id="PF25579">
    <property type="entry name" value="TPR_TRIP12_N"/>
    <property type="match status" value="1"/>
</dbReference>
<evidence type="ECO:0000256" key="7">
    <source>
        <dbReference type="PROSITE-ProRule" id="PRU00104"/>
    </source>
</evidence>
<evidence type="ECO:0000313" key="10">
    <source>
        <dbReference type="EMBL" id="PIN04854.1"/>
    </source>
</evidence>
<evidence type="ECO:0000259" key="9">
    <source>
        <dbReference type="PROSITE" id="PS50237"/>
    </source>
</evidence>
<evidence type="ECO:0000313" key="11">
    <source>
        <dbReference type="Proteomes" id="UP000231279"/>
    </source>
</evidence>
<dbReference type="SUPFAM" id="SSF48371">
    <property type="entry name" value="ARM repeat"/>
    <property type="match status" value="1"/>
</dbReference>
<feature type="compositionally biased region" description="Low complexity" evidence="8">
    <location>
        <begin position="30"/>
        <end position="57"/>
    </location>
</feature>
<feature type="region of interest" description="Disordered" evidence="8">
    <location>
        <begin position="1"/>
        <end position="138"/>
    </location>
</feature>
<dbReference type="FunFam" id="3.30.2410.10:FF:000007">
    <property type="entry name" value="Putative E3 ubiquitin-protein ligase HECTD1"/>
    <property type="match status" value="1"/>
</dbReference>
<feature type="compositionally biased region" description="Low complexity" evidence="8">
    <location>
        <begin position="79"/>
        <end position="94"/>
    </location>
</feature>
<dbReference type="InterPro" id="IPR000225">
    <property type="entry name" value="Armadillo"/>
</dbReference>
<feature type="region of interest" description="Disordered" evidence="8">
    <location>
        <begin position="959"/>
        <end position="1157"/>
    </location>
</feature>
<dbReference type="InterPro" id="IPR045322">
    <property type="entry name" value="HECTD1/TRIP12-like"/>
</dbReference>
<dbReference type="GO" id="GO:0043161">
    <property type="term" value="P:proteasome-mediated ubiquitin-dependent protein catabolic process"/>
    <property type="evidence" value="ECO:0007669"/>
    <property type="project" value="TreeGrafter"/>
</dbReference>
<dbReference type="SUPFAM" id="SSF56204">
    <property type="entry name" value="Hect, E3 ligase catalytic domain"/>
    <property type="match status" value="1"/>
</dbReference>
<accession>A0A2G9GHT1</accession>
<dbReference type="PANTHER" id="PTHR45670:SF1">
    <property type="entry name" value="E3 UBIQUITIN-PROTEIN LIGASE HECTD1"/>
    <property type="match status" value="1"/>
</dbReference>
<evidence type="ECO:0000256" key="1">
    <source>
        <dbReference type="ARBA" id="ARBA00000885"/>
    </source>
</evidence>
<keyword evidence="4" id="KW-0808">Transferase</keyword>
<dbReference type="Pfam" id="PF00632">
    <property type="entry name" value="HECT"/>
    <property type="match status" value="1"/>
</dbReference>
<dbReference type="EMBL" id="NKXS01004995">
    <property type="protein sequence ID" value="PIN04854.1"/>
    <property type="molecule type" value="Genomic_DNA"/>
</dbReference>
<evidence type="ECO:0000256" key="3">
    <source>
        <dbReference type="ARBA" id="ARBA00012485"/>
    </source>
</evidence>
<protein>
    <recommendedName>
        <fullName evidence="3">HECT-type E3 ubiquitin transferase</fullName>
        <ecNumber evidence="3">2.3.2.26</ecNumber>
    </recommendedName>
</protein>
<feature type="domain" description="HECT" evidence="9">
    <location>
        <begin position="1483"/>
        <end position="1612"/>
    </location>
</feature>
<keyword evidence="6 7" id="KW-0833">Ubl conjugation pathway</keyword>
<dbReference type="GO" id="GO:0000209">
    <property type="term" value="P:protein polyubiquitination"/>
    <property type="evidence" value="ECO:0007669"/>
    <property type="project" value="TreeGrafter"/>
</dbReference>
<feature type="compositionally biased region" description="Low complexity" evidence="8">
    <location>
        <begin position="1280"/>
        <end position="1290"/>
    </location>
</feature>
<comment type="catalytic activity">
    <reaction evidence="1">
        <text>S-ubiquitinyl-[E2 ubiquitin-conjugating enzyme]-L-cysteine + [acceptor protein]-L-lysine = [E2 ubiquitin-conjugating enzyme]-L-cysteine + N(6)-ubiquitinyl-[acceptor protein]-L-lysine.</text>
        <dbReference type="EC" id="2.3.2.26"/>
    </reaction>
</comment>
<dbReference type="FunFam" id="1.25.10.10:FF:000689">
    <property type="entry name" value="HECT ubiquitin protein ligase family protein KAK"/>
    <property type="match status" value="1"/>
</dbReference>
<dbReference type="STRING" id="429701.A0A2G9GHT1"/>
<sequence length="1803" mass="194113">METRSRKRAEASTSAALSGPTTRATKRSRLSATSAATTSANAPSISTRSRSAARSISMDPNPEPSTASGSTTRSRRGKNPSINQSWDNNNNKDNTNSDKGKEKEPEIRHRETDRSLGLNIDSHDGDDDDNDSEGGVGILHQNLTSASSALQGLLRKLGAGLDDLLPSSAMGSASSSHQSGRLKKILSGLRADGEEGRQVEALTQLCDMLSIGTEESLSTFSVDSFVPVLVGLLNHESNPDIMLFAARALTHLVDVLPSSCAAVVHYGAVSCFVARLLTIEYMDLAEQSLQALKKISQEHPTACLRAGALMAVLSYLDFFSTGVQRVALATAANMCKKLPSDAADFVMEAVPLLTNLLQYHDAKVLESASICLTRIAEAFASSPEKLDELCNHGLVTQAAALISSSNSGGGQASLSTSTYTGLIRLLSTCANGSPLGAKSLLLLGISGILKDILSGSSIVSSMTVSPALSRPPEQIFEIVNLANELLPPLPQGTISLPASSSLFIKGPFFKRGHAGNSSKQEEANGNMQEVASREKLLNDQPELLLQFGMDLLPVLIQIYGSSVNGPVRHKCLSVIGKLMYFSSAEMIQSLINVTNISSFLAGVLAWKDPQVLVPALQIAEILMEKLPDTFSKMFVREGVIHAVDTLILTGSTGGSQPSSEKDNDSIPGSSSRSRRNRRRGANSSSDANPVDDSKNSVPSIVSNPNSVEIPTVNSSLRAAVSTCAKAFKEKYFPSDPEANETGVTDDLLRLKNLCMKLNLGMDEKTIKSKGKSKASGPRPTDISADKEEHLVEVITEMLRELSREDGVSTFEFIGSGVVASLLNYFTCGYFSKERISEVNLPKLRQQAMRRYISFVSVALPSSVDEGSVVPMTVLIQKLQSALSSLERFPVVLSHSSRSSGGSARLSSGLSALSQPFKLRLCRAHGEKSLRDYSSNVVLIDPLATLAAVEDFLWPRVQRSESGQKPSVSAGNSESATTPVGTGVSSPSAATPAARRHSARSRSSINIGDSTKKDSSQEKNSSSVKAKGKAVLKPNQEEGRGPQTRNAARRRAALEKDNEMKPVEGETSSEDDELDISPVELDEALVIEDEDISDDEEDDDDNDEVLGDDTLPICLPDKVHDVKLGDSVEDSPVPAPSDGQNNPTCSSSSRGSAEFRSGNSFGSRGAMSFAAAAMAGLASGNNRGVRGSRDRQGRPLFGSNESARLIFTAGGRQLNRHLTIYQAIQRQLVLDEDDDDRFAGSDLVSSDGSRLWSDIYTIMYQRADSQAERSSIGTVSSTIPSKSAKANSSNSGSDTSARHVSLLDSILQGELPCDLERTNPTYNILALLRVLDGLNQLAPRLRVQKVIDSFSEGQVSSLDELSSIGVKVPLEDFINGKLTPKLARQIQDALALCSGALPSWCYQLTKACPFLFPFETRRQYFYSTAFGLSRALYRLQQQQGADGHGSASEREVRVGRLQRQKVRVSRNRILDSAAKVMEMYSSQKAVLEVEYFGEVGTGLGPTLEFYTLLSHELQKDGLGMWRSNSSLGGPAMEIDVDGQLGVSAAGGDKDIIHAPLGLFPRPWPPNTDTSDGSQFSKVIEHYRLLGRVMAKALQDGRLLDLPLSVAFYKLVLGHVDLSNLGDYDSLVVDATVGTGIMRQMEAFRAGFNQVFDITSLQIFSPNELDYLLCGRREMWKAESLADHIKFDHGYTSKSPAIVFLLEIMGEFTPEQQRAFCQFVTGAPRLPPGGLAVLNPKLTIVRKHSSSTSSTANNGLGPPESADDDLPSVMTCANYLKLPPYSSKEIMYKKLLYAISEGQGSFDLS</sequence>
<keyword evidence="5" id="KW-0677">Repeat</keyword>
<dbReference type="InterPro" id="IPR057948">
    <property type="entry name" value="TPR_TRIP12_N"/>
</dbReference>
<dbReference type="Gene3D" id="3.90.1750.10">
    <property type="entry name" value="Hect, E3 ligase catalytic domains"/>
    <property type="match status" value="1"/>
</dbReference>
<feature type="compositionally biased region" description="Basic and acidic residues" evidence="8">
    <location>
        <begin position="1051"/>
        <end position="1063"/>
    </location>
</feature>
<feature type="compositionally biased region" description="Low complexity" evidence="8">
    <location>
        <begin position="695"/>
        <end position="707"/>
    </location>
</feature>
<feature type="region of interest" description="Disordered" evidence="8">
    <location>
        <begin position="651"/>
        <end position="708"/>
    </location>
</feature>
<feature type="compositionally biased region" description="Polar residues" evidence="8">
    <location>
        <begin position="11"/>
        <end position="20"/>
    </location>
</feature>
<dbReference type="InterPro" id="IPR016024">
    <property type="entry name" value="ARM-type_fold"/>
</dbReference>
<dbReference type="SMART" id="SM00185">
    <property type="entry name" value="ARM"/>
    <property type="match status" value="3"/>
</dbReference>
<dbReference type="Gene3D" id="1.25.10.10">
    <property type="entry name" value="Leucine-rich Repeat Variant"/>
    <property type="match status" value="1"/>
</dbReference>
<feature type="region of interest" description="Disordered" evidence="8">
    <location>
        <begin position="1743"/>
        <end position="1763"/>
    </location>
</feature>
<evidence type="ECO:0000256" key="5">
    <source>
        <dbReference type="ARBA" id="ARBA00022737"/>
    </source>
</evidence>
<feature type="region of interest" description="Disordered" evidence="8">
    <location>
        <begin position="766"/>
        <end position="785"/>
    </location>
</feature>
<feature type="compositionally biased region" description="Basic and acidic residues" evidence="8">
    <location>
        <begin position="1116"/>
        <end position="1125"/>
    </location>
</feature>